<feature type="non-terminal residue" evidence="1">
    <location>
        <position position="151"/>
    </location>
</feature>
<sequence length="151" mass="15884">MRKLFIIEAMPPNVFIDAEVDALDFRPFDDGAHSEVLTVTGRENPRPPGSMSMKLSINAEASSPTSSSSLAMEAFLTISALRKSFALNASKSSRHSFEKLAGSAPSATCERNSCRMGVRSKATELPAAAASDTSSCGLLVSSTSRIAIPTG</sequence>
<reference evidence="1" key="1">
    <citation type="journal article" date="1994" name="Mol. Microbiol.">
        <title>Transposition of IST2 in Thiobacillus ferrooxidans.</title>
        <authorList>
            <person name="Cadiz R."/>
            <person name="Gaete L."/>
            <person name="Jedlicki E."/>
            <person name="Yates J."/>
            <person name="Holmes D.S."/>
            <person name="Orellana O."/>
        </authorList>
    </citation>
    <scope>NUCLEOTIDE SEQUENCE</scope>
    <source>
        <strain evidence="1">ATCC 19859</strain>
    </source>
</reference>
<evidence type="ECO:0000313" key="1">
    <source>
        <dbReference type="EMBL" id="AAC60484.2"/>
    </source>
</evidence>
<protein>
    <submittedName>
        <fullName evidence="1">Serine-rich protein</fullName>
    </submittedName>
</protein>
<dbReference type="PIR" id="S44505">
    <property type="entry name" value="S44505"/>
</dbReference>
<dbReference type="AlphaFoldDB" id="Q56269"/>
<proteinExistence type="predicted"/>
<name>Q56269_ACIFR</name>
<organism evidence="1">
    <name type="scientific">Acidithiobacillus ferrooxidans</name>
    <name type="common">Thiobacillus ferrooxidans</name>
    <dbReference type="NCBI Taxonomy" id="920"/>
    <lineage>
        <taxon>Bacteria</taxon>
        <taxon>Pseudomonadati</taxon>
        <taxon>Pseudomonadota</taxon>
        <taxon>Acidithiobacillia</taxon>
        <taxon>Acidithiobacillales</taxon>
        <taxon>Acidithiobacillaceae</taxon>
        <taxon>Acidithiobacillus</taxon>
    </lineage>
</organism>
<dbReference type="EMBL" id="S73481">
    <property type="protein sequence ID" value="AAC60484.2"/>
    <property type="molecule type" value="Genomic_DNA"/>
</dbReference>
<accession>Q56269</accession>